<dbReference type="InterPro" id="IPR005586">
    <property type="entry name" value="ABC_trans_aux"/>
</dbReference>
<dbReference type="OrthoDB" id="1494661at2"/>
<sequence length="238" mass="24792">MKSVAPLTIRNAEYVVGDADRGVNAAPRAGGLRRAGAVGLAALAALVIAGCASSPKSSFYTLSGDAPPAPIGAPRYSVAVMVASIPDSIDRPQVVLRTGNGRVEIREEQRWAGSLKDDIGQTFADDLARALPDASVYTQNRAGAGSDPTYRLAIGVQRFDSVLGQRVDVDLQWTLTEKGQARLQCRQAASVRVAAATDEVEALVAAHRQAIEQVAERAAAAIVDVRTAPAGMTGLCAS</sequence>
<dbReference type="AlphaFoldDB" id="A0A5C0AXD5"/>
<evidence type="ECO:0000259" key="1">
    <source>
        <dbReference type="Pfam" id="PF03886"/>
    </source>
</evidence>
<proteinExistence type="predicted"/>
<feature type="domain" description="ABC-type transport auxiliary lipoprotein component" evidence="1">
    <location>
        <begin position="60"/>
        <end position="218"/>
    </location>
</feature>
<dbReference type="EMBL" id="CP043046">
    <property type="protein sequence ID" value="QEI06274.1"/>
    <property type="molecule type" value="Genomic_DNA"/>
</dbReference>
<organism evidence="2 3">
    <name type="scientific">Pigmentiphaga aceris</name>
    <dbReference type="NCBI Taxonomy" id="1940612"/>
    <lineage>
        <taxon>Bacteria</taxon>
        <taxon>Pseudomonadati</taxon>
        <taxon>Pseudomonadota</taxon>
        <taxon>Betaproteobacteria</taxon>
        <taxon>Burkholderiales</taxon>
        <taxon>Alcaligenaceae</taxon>
        <taxon>Pigmentiphaga</taxon>
    </lineage>
</organism>
<dbReference type="SUPFAM" id="SSF159594">
    <property type="entry name" value="XCC0632-like"/>
    <property type="match status" value="1"/>
</dbReference>
<dbReference type="Proteomes" id="UP000325161">
    <property type="component" value="Chromosome"/>
</dbReference>
<reference evidence="2 3" key="1">
    <citation type="submission" date="2019-08" db="EMBL/GenBank/DDBJ databases">
        <title>Amphibian skin-associated Pigmentiphaga: genome sequence and occurrence across geography and hosts.</title>
        <authorList>
            <person name="Bletz M.C."/>
            <person name="Bunk B."/>
            <person name="Sproeer C."/>
            <person name="Biwer P."/>
            <person name="Reiter S."/>
            <person name="Rabemananjara F.C.E."/>
            <person name="Schulz S."/>
            <person name="Overmann J."/>
            <person name="Vences M."/>
        </authorList>
    </citation>
    <scope>NUCLEOTIDE SEQUENCE [LARGE SCALE GENOMIC DNA]</scope>
    <source>
        <strain evidence="2 3">Mada1488</strain>
    </source>
</reference>
<protein>
    <submittedName>
        <fullName evidence="2">Membrane integrity-associated transporter subunit PqiC</fullName>
    </submittedName>
</protein>
<dbReference type="KEGG" id="pacr:FXN63_10830"/>
<dbReference type="Pfam" id="PF03886">
    <property type="entry name" value="ABC_trans_aux"/>
    <property type="match status" value="1"/>
</dbReference>
<gene>
    <name evidence="2" type="ORF">FXN63_10830</name>
</gene>
<accession>A0A5C0AXD5</accession>
<keyword evidence="3" id="KW-1185">Reference proteome</keyword>
<name>A0A5C0AXD5_9BURK</name>
<dbReference type="Gene3D" id="3.40.50.10610">
    <property type="entry name" value="ABC-type transport auxiliary lipoprotein component"/>
    <property type="match status" value="1"/>
</dbReference>
<evidence type="ECO:0000313" key="2">
    <source>
        <dbReference type="EMBL" id="QEI06274.1"/>
    </source>
</evidence>
<dbReference type="RefSeq" id="WP_148814718.1">
    <property type="nucleotide sequence ID" value="NZ_CP043046.1"/>
</dbReference>
<evidence type="ECO:0000313" key="3">
    <source>
        <dbReference type="Proteomes" id="UP000325161"/>
    </source>
</evidence>